<evidence type="ECO:0000313" key="3">
    <source>
        <dbReference type="Proteomes" id="UP000026961"/>
    </source>
</evidence>
<proteinExistence type="predicted"/>
<reference evidence="2" key="2">
    <citation type="submission" date="2018-05" db="EMBL/GenBank/DDBJ databases">
        <title>OgluRS3 (Oryza glumaepatula Reference Sequence Version 3).</title>
        <authorList>
            <person name="Zhang J."/>
            <person name="Kudrna D."/>
            <person name="Lee S."/>
            <person name="Talag J."/>
            <person name="Welchert J."/>
            <person name="Wing R.A."/>
        </authorList>
    </citation>
    <scope>NUCLEOTIDE SEQUENCE [LARGE SCALE GENOMIC DNA]</scope>
</reference>
<dbReference type="Proteomes" id="UP000026961">
    <property type="component" value="Chromosome 5"/>
</dbReference>
<dbReference type="Gramene" id="OGLUM05G24140.1">
    <property type="protein sequence ID" value="OGLUM05G24140.1"/>
    <property type="gene ID" value="OGLUM05G24140"/>
</dbReference>
<evidence type="ECO:0000313" key="2">
    <source>
        <dbReference type="EnsemblPlants" id="OGLUM05G24140.1"/>
    </source>
</evidence>
<reference evidence="2" key="1">
    <citation type="submission" date="2015-04" db="UniProtKB">
        <authorList>
            <consortium name="EnsemblPlants"/>
        </authorList>
    </citation>
    <scope>IDENTIFICATION</scope>
</reference>
<dbReference type="AlphaFoldDB" id="A0A0E0A1M8"/>
<sequence>MPTRWPGEVRRPDNGGAGLERQCHRRLDGSAKGAGGGVSSFLLPVSTLVLPGAHPLLCGKFLGWIEAAARQRGKLRLPKQCHLVPGSPSAKTSEAAGGWWNGGVLGQLSGTVVQWSRPTEGHRCGPKRKPSLVVHRTGGGYAFGRRNLIGALSRLPSLFLDEHLWIGDGVILDVVTTVVASFFRISSLWCCCRPSGVRLRLAGVKWDPSRSWGTVGPTKTNKIYIFKGALDTWLPQAQWPRRNKARVSRLSRP</sequence>
<evidence type="ECO:0000256" key="1">
    <source>
        <dbReference type="SAM" id="MobiDB-lite"/>
    </source>
</evidence>
<organism evidence="2">
    <name type="scientific">Oryza glumipatula</name>
    <dbReference type="NCBI Taxonomy" id="40148"/>
    <lineage>
        <taxon>Eukaryota</taxon>
        <taxon>Viridiplantae</taxon>
        <taxon>Streptophyta</taxon>
        <taxon>Embryophyta</taxon>
        <taxon>Tracheophyta</taxon>
        <taxon>Spermatophyta</taxon>
        <taxon>Magnoliopsida</taxon>
        <taxon>Liliopsida</taxon>
        <taxon>Poales</taxon>
        <taxon>Poaceae</taxon>
        <taxon>BOP clade</taxon>
        <taxon>Oryzoideae</taxon>
        <taxon>Oryzeae</taxon>
        <taxon>Oryzinae</taxon>
        <taxon>Oryza</taxon>
    </lineage>
</organism>
<accession>A0A0E0A1M8</accession>
<dbReference type="EnsemblPlants" id="OGLUM05G24140.1">
    <property type="protein sequence ID" value="OGLUM05G24140.1"/>
    <property type="gene ID" value="OGLUM05G24140"/>
</dbReference>
<dbReference type="HOGENOM" id="CLU_1099959_0_0_1"/>
<name>A0A0E0A1M8_9ORYZ</name>
<keyword evidence="3" id="KW-1185">Reference proteome</keyword>
<protein>
    <submittedName>
        <fullName evidence="2">Uncharacterized protein</fullName>
    </submittedName>
</protein>
<feature type="region of interest" description="Disordered" evidence="1">
    <location>
        <begin position="1"/>
        <end position="20"/>
    </location>
</feature>